<dbReference type="Gene3D" id="3.40.1010.10">
    <property type="entry name" value="Cobalt-precorrin-4 Transmethylase, Domain 1"/>
    <property type="match status" value="1"/>
</dbReference>
<dbReference type="InterPro" id="IPR008189">
    <property type="entry name" value="rRNA_ssu_MeTfrase_I"/>
</dbReference>
<comment type="similarity">
    <text evidence="6">Belongs to the methyltransferase superfamily. RsmI family.</text>
</comment>
<proteinExistence type="inferred from homology"/>
<comment type="catalytic activity">
    <reaction evidence="6">
        <text>cytidine(1402) in 16S rRNA + S-adenosyl-L-methionine = 2'-O-methylcytidine(1402) in 16S rRNA + S-adenosyl-L-homocysteine + H(+)</text>
        <dbReference type="Rhea" id="RHEA:42924"/>
        <dbReference type="Rhea" id="RHEA-COMP:10285"/>
        <dbReference type="Rhea" id="RHEA-COMP:10286"/>
        <dbReference type="ChEBI" id="CHEBI:15378"/>
        <dbReference type="ChEBI" id="CHEBI:57856"/>
        <dbReference type="ChEBI" id="CHEBI:59789"/>
        <dbReference type="ChEBI" id="CHEBI:74495"/>
        <dbReference type="ChEBI" id="CHEBI:82748"/>
        <dbReference type="EC" id="2.1.1.198"/>
    </reaction>
</comment>
<dbReference type="PIRSF" id="PIRSF005917">
    <property type="entry name" value="MTase_YraL"/>
    <property type="match status" value="1"/>
</dbReference>
<keyword evidence="3 6" id="KW-0489">Methyltransferase</keyword>
<comment type="subcellular location">
    <subcellularLocation>
        <location evidence="6">Cytoplasm</location>
    </subcellularLocation>
</comment>
<dbReference type="KEGG" id="fpn:ABE65_000185"/>
<feature type="domain" description="Tetrapyrrole methylase" evidence="7">
    <location>
        <begin position="15"/>
        <end position="214"/>
    </location>
</feature>
<dbReference type="STRING" id="1221500.ABE65_000185"/>
<evidence type="ECO:0000313" key="8">
    <source>
        <dbReference type="EMBL" id="ANC75372.1"/>
    </source>
</evidence>
<evidence type="ECO:0000256" key="6">
    <source>
        <dbReference type="HAMAP-Rule" id="MF_01877"/>
    </source>
</evidence>
<evidence type="ECO:0000256" key="5">
    <source>
        <dbReference type="ARBA" id="ARBA00022691"/>
    </source>
</evidence>
<dbReference type="RefSeq" id="WP_066390483.1">
    <property type="nucleotide sequence ID" value="NZ_CP015378.1"/>
</dbReference>
<dbReference type="InterPro" id="IPR035996">
    <property type="entry name" value="4pyrrol_Methylase_sf"/>
</dbReference>
<dbReference type="GO" id="GO:0070677">
    <property type="term" value="F:rRNA (cytosine-2'-O-)-methyltransferase activity"/>
    <property type="evidence" value="ECO:0007669"/>
    <property type="project" value="UniProtKB-UniRule"/>
</dbReference>
<sequence>MWQQKSYRSDTDSGMLYLVPTPIGNLEDMTYRAIRILKESDLIAAEDTRQTKKLCNHFEISTPLTSYHDHNKQQSGKKLLEELKEGKQIALVTDAGMPGVSDPGYELVVQCVEERIPVIPLPGANAALPALVASGLNTELFTFYGFLPRGKKEKKLELENLKRFPSTLLFYEAPHRLKETLQAMSGVLENRNIAVVRELTKKYEEITRGTLQEVSEFFSQGDTEIRGEFCLVVEGSGNKDFEAEEEVQWWESLSVKDHVEHYVEKGEKPKEAIKLAAVDRNVPKREVYQEYHEL</sequence>
<keyword evidence="1 6" id="KW-0963">Cytoplasm</keyword>
<reference evidence="8 9" key="1">
    <citation type="submission" date="2016-04" db="EMBL/GenBank/DDBJ databases">
        <title>Complete genome sequence of Fictibacillus phosphorivorans G25-29, a strain toxic to nematodes.</title>
        <authorList>
            <person name="Zheng Z."/>
        </authorList>
    </citation>
    <scope>NUCLEOTIDE SEQUENCE [LARGE SCALE GENOMIC DNA]</scope>
    <source>
        <strain evidence="8 9">G25-29</strain>
    </source>
</reference>
<comment type="function">
    <text evidence="6">Catalyzes the 2'-O-methylation of the ribose of cytidine 1402 (C1402) in 16S rRNA.</text>
</comment>
<evidence type="ECO:0000256" key="3">
    <source>
        <dbReference type="ARBA" id="ARBA00022603"/>
    </source>
</evidence>
<dbReference type="GO" id="GO:0005737">
    <property type="term" value="C:cytoplasm"/>
    <property type="evidence" value="ECO:0007669"/>
    <property type="project" value="UniProtKB-SubCell"/>
</dbReference>
<gene>
    <name evidence="6" type="primary">rsmI</name>
    <name evidence="8" type="ORF">ABE65_000185</name>
</gene>
<evidence type="ECO:0000313" key="9">
    <source>
        <dbReference type="Proteomes" id="UP000076623"/>
    </source>
</evidence>
<dbReference type="Proteomes" id="UP000076623">
    <property type="component" value="Chromosome"/>
</dbReference>
<keyword evidence="9" id="KW-1185">Reference proteome</keyword>
<dbReference type="FunFam" id="3.30.950.10:FF:000002">
    <property type="entry name" value="Ribosomal RNA small subunit methyltransferase I"/>
    <property type="match status" value="1"/>
</dbReference>
<dbReference type="HAMAP" id="MF_01877">
    <property type="entry name" value="16SrRNA_methyltr_I"/>
    <property type="match status" value="1"/>
</dbReference>
<protein>
    <recommendedName>
        <fullName evidence="6">Ribosomal RNA small subunit methyltransferase I</fullName>
        <ecNumber evidence="6">2.1.1.198</ecNumber>
    </recommendedName>
    <alternativeName>
        <fullName evidence="6">16S rRNA 2'-O-ribose C1402 methyltransferase</fullName>
    </alternativeName>
    <alternativeName>
        <fullName evidence="6">rRNA (cytidine-2'-O-)-methyltransferase RsmI</fullName>
    </alternativeName>
</protein>
<dbReference type="EC" id="2.1.1.198" evidence="6"/>
<keyword evidence="2 6" id="KW-0698">rRNA processing</keyword>
<dbReference type="Pfam" id="PF00590">
    <property type="entry name" value="TP_methylase"/>
    <property type="match status" value="1"/>
</dbReference>
<name>A0A160IJJ9_9BACL</name>
<accession>A0A160IJJ9</accession>
<dbReference type="EMBL" id="CP015378">
    <property type="protein sequence ID" value="ANC75372.1"/>
    <property type="molecule type" value="Genomic_DNA"/>
</dbReference>
<organism evidence="8 9">
    <name type="scientific">Fictibacillus phosphorivorans</name>
    <dbReference type="NCBI Taxonomy" id="1221500"/>
    <lineage>
        <taxon>Bacteria</taxon>
        <taxon>Bacillati</taxon>
        <taxon>Bacillota</taxon>
        <taxon>Bacilli</taxon>
        <taxon>Bacillales</taxon>
        <taxon>Fictibacillaceae</taxon>
        <taxon>Fictibacillus</taxon>
    </lineage>
</organism>
<dbReference type="InterPro" id="IPR014776">
    <property type="entry name" value="4pyrrole_Mease_sub2"/>
</dbReference>
<dbReference type="InterPro" id="IPR000878">
    <property type="entry name" value="4pyrrol_Mease"/>
</dbReference>
<dbReference type="Gene3D" id="3.30.950.10">
    <property type="entry name" value="Methyltransferase, Cobalt-precorrin-4 Transmethylase, Domain 2"/>
    <property type="match status" value="1"/>
</dbReference>
<dbReference type="InterPro" id="IPR014777">
    <property type="entry name" value="4pyrrole_Mease_sub1"/>
</dbReference>
<dbReference type="SUPFAM" id="SSF53790">
    <property type="entry name" value="Tetrapyrrole methylase"/>
    <property type="match status" value="1"/>
</dbReference>
<dbReference type="AlphaFoldDB" id="A0A160IJJ9"/>
<keyword evidence="4 6" id="KW-0808">Transferase</keyword>
<evidence type="ECO:0000256" key="2">
    <source>
        <dbReference type="ARBA" id="ARBA00022552"/>
    </source>
</evidence>
<evidence type="ECO:0000256" key="4">
    <source>
        <dbReference type="ARBA" id="ARBA00022679"/>
    </source>
</evidence>
<evidence type="ECO:0000259" key="7">
    <source>
        <dbReference type="Pfam" id="PF00590"/>
    </source>
</evidence>
<dbReference type="NCBIfam" id="TIGR00096">
    <property type="entry name" value="16S rRNA (cytidine(1402)-2'-O)-methyltransferase"/>
    <property type="match status" value="1"/>
</dbReference>
<keyword evidence="5 6" id="KW-0949">S-adenosyl-L-methionine</keyword>
<dbReference type="PANTHER" id="PTHR46111:SF1">
    <property type="entry name" value="RIBOSOMAL RNA SMALL SUBUNIT METHYLTRANSFERASE I"/>
    <property type="match status" value="1"/>
</dbReference>
<dbReference type="FunFam" id="3.40.1010.10:FF:000002">
    <property type="entry name" value="Ribosomal RNA small subunit methyltransferase I"/>
    <property type="match status" value="1"/>
</dbReference>
<evidence type="ECO:0000256" key="1">
    <source>
        <dbReference type="ARBA" id="ARBA00022490"/>
    </source>
</evidence>
<dbReference type="CDD" id="cd11648">
    <property type="entry name" value="RsmI"/>
    <property type="match status" value="1"/>
</dbReference>
<dbReference type="PANTHER" id="PTHR46111">
    <property type="entry name" value="RIBOSOMAL RNA SMALL SUBUNIT METHYLTRANSFERASE I"/>
    <property type="match status" value="1"/>
</dbReference>